<dbReference type="RefSeq" id="WP_006272078.1">
    <property type="nucleotide sequence ID" value="NZ_GL883077.1"/>
</dbReference>
<dbReference type="PANTHER" id="PTHR12697">
    <property type="entry name" value="PBS LYASE HEAT-LIKE PROTEIN"/>
    <property type="match status" value="1"/>
</dbReference>
<evidence type="ECO:0000256" key="2">
    <source>
        <dbReference type="SAM" id="Phobius"/>
    </source>
</evidence>
<dbReference type="GO" id="GO:0016491">
    <property type="term" value="F:oxidoreductase activity"/>
    <property type="evidence" value="ECO:0007669"/>
    <property type="project" value="TreeGrafter"/>
</dbReference>
<protein>
    <submittedName>
        <fullName evidence="3">HEAT repeat family protein</fullName>
    </submittedName>
</protein>
<dbReference type="EMBL" id="GL883077">
    <property type="protein sequence ID" value="EGF92896.1"/>
    <property type="molecule type" value="Genomic_DNA"/>
</dbReference>
<dbReference type="SMART" id="SM00567">
    <property type="entry name" value="EZ_HEAT"/>
    <property type="match status" value="5"/>
</dbReference>
<comment type="function">
    <text evidence="1">Catalyzes the hydroxylation of the N(6)-(4-aminobutyl)-L-lysine intermediate produced by deoxyhypusine synthase/DHPS on a critical lysine of the eukaryotic translation initiation factor 5A/eIF-5A. This is the second step of the post-translational modification of that lysine into an unusual amino acid residue named hypusine. Hypusination is unique to mature eIF-5A factor and is essential for its function.</text>
</comment>
<dbReference type="InterPro" id="IPR004155">
    <property type="entry name" value="PBS_lyase_HEAT"/>
</dbReference>
<evidence type="ECO:0000313" key="3">
    <source>
        <dbReference type="EMBL" id="EGF92896.1"/>
    </source>
</evidence>
<dbReference type="Gene3D" id="1.25.10.10">
    <property type="entry name" value="Leucine-rich Repeat Variant"/>
    <property type="match status" value="1"/>
</dbReference>
<evidence type="ECO:0000313" key="4">
    <source>
        <dbReference type="Proteomes" id="UP000006512"/>
    </source>
</evidence>
<dbReference type="Proteomes" id="UP000006512">
    <property type="component" value="Unassembled WGS sequence"/>
</dbReference>
<dbReference type="Pfam" id="PF03130">
    <property type="entry name" value="HEAT_PBS"/>
    <property type="match status" value="1"/>
</dbReference>
<proteinExistence type="predicted"/>
<accession>F4QI29</accession>
<keyword evidence="2" id="KW-1133">Transmembrane helix</keyword>
<keyword evidence="2" id="KW-0812">Transmembrane</keyword>
<dbReference type="eggNOG" id="COG1413">
    <property type="taxonomic scope" value="Bacteria"/>
</dbReference>
<dbReference type="HOGENOM" id="CLU_773045_0_0_5"/>
<dbReference type="OrthoDB" id="9801841at2"/>
<dbReference type="AlphaFoldDB" id="F4QI29"/>
<dbReference type="PANTHER" id="PTHR12697:SF5">
    <property type="entry name" value="DEOXYHYPUSINE HYDROXYLASE"/>
    <property type="match status" value="1"/>
</dbReference>
<dbReference type="InterPro" id="IPR021133">
    <property type="entry name" value="HEAT_type_2"/>
</dbReference>
<dbReference type="PROSITE" id="PS50077">
    <property type="entry name" value="HEAT_REPEAT"/>
    <property type="match status" value="1"/>
</dbReference>
<organism evidence="3 4">
    <name type="scientific">Asticcacaulis biprosthecium C19</name>
    <dbReference type="NCBI Taxonomy" id="715226"/>
    <lineage>
        <taxon>Bacteria</taxon>
        <taxon>Pseudomonadati</taxon>
        <taxon>Pseudomonadota</taxon>
        <taxon>Alphaproteobacteria</taxon>
        <taxon>Caulobacterales</taxon>
        <taxon>Caulobacteraceae</taxon>
        <taxon>Asticcacaulis</taxon>
    </lineage>
</organism>
<reference evidence="4" key="1">
    <citation type="submission" date="2011-03" db="EMBL/GenBank/DDBJ databases">
        <title>Draft genome sequence of Brevundimonas diminuta.</title>
        <authorList>
            <person name="Brown P.J.B."/>
            <person name="Buechlein A."/>
            <person name="Hemmerich C."/>
            <person name="Brun Y.V."/>
        </authorList>
    </citation>
    <scope>NUCLEOTIDE SEQUENCE [LARGE SCALE GENOMIC DNA]</scope>
    <source>
        <strain evidence="4">C19</strain>
    </source>
</reference>
<dbReference type="InterPro" id="IPR011989">
    <property type="entry name" value="ARM-like"/>
</dbReference>
<evidence type="ECO:0000256" key="1">
    <source>
        <dbReference type="ARBA" id="ARBA00045876"/>
    </source>
</evidence>
<name>F4QI29_9CAUL</name>
<dbReference type="STRING" id="715226.ABI_13340"/>
<sequence length="358" mass="37571">MSPLATGFEIPFLRAVWIGTAVLCVASIAIMAVLIARRAAASAEAVQRDARRQSLSRFILAALKSPVALDAAALPPVTQADFPILVSLALDMLRSLRGTDAVRICSLLKLWGVEPYLLAMAVRGRPGKRIRAVTLLGFLDDDTSLQVLLATARDREMYVQISALRALAQRGASGHIDTITDSLAQSGQTNTLLLHDILQRFGATAVPALSRLAQSPASAEVRTAAVMALGSIGATDAVPALITLSEDAVTDVRAQALAALGKIADPRGASVIARRLSDLDASVRVQAAQALGELHALSTLPALAGSLNDSDWWVRFRAAQAIHRFGDKGVAALKALSRQPGAGGEIASQALLEFTGAR</sequence>
<dbReference type="Pfam" id="PF13646">
    <property type="entry name" value="HEAT_2"/>
    <property type="match status" value="1"/>
</dbReference>
<dbReference type="SUPFAM" id="SSF48371">
    <property type="entry name" value="ARM repeat"/>
    <property type="match status" value="1"/>
</dbReference>
<dbReference type="InterPro" id="IPR016024">
    <property type="entry name" value="ARM-type_fold"/>
</dbReference>
<keyword evidence="4" id="KW-1185">Reference proteome</keyword>
<feature type="transmembrane region" description="Helical" evidence="2">
    <location>
        <begin position="12"/>
        <end position="35"/>
    </location>
</feature>
<gene>
    <name evidence="3" type="ORF">ABI_13340</name>
</gene>
<keyword evidence="2" id="KW-0472">Membrane</keyword>